<dbReference type="AlphaFoldDB" id="A0A7I8K1R6"/>
<keyword evidence="4" id="KW-1185">Reference proteome</keyword>
<proteinExistence type="predicted"/>
<dbReference type="OrthoDB" id="783906at2759"/>
<protein>
    <recommendedName>
        <fullName evidence="2">Reverse transcriptase/retrotransposon-derived protein RNase H-like domain-containing protein</fullName>
    </recommendedName>
</protein>
<keyword evidence="1" id="KW-0511">Multifunctional enzyme</keyword>
<evidence type="ECO:0000259" key="2">
    <source>
        <dbReference type="Pfam" id="PF17919"/>
    </source>
</evidence>
<gene>
    <name evidence="3" type="ORF">SI8410_02002310</name>
</gene>
<dbReference type="Gene3D" id="3.30.70.270">
    <property type="match status" value="2"/>
</dbReference>
<name>A0A7I8K1R6_SPIIN</name>
<dbReference type="PANTHER" id="PTHR37984:SF5">
    <property type="entry name" value="PROTEIN NYNRIN-LIKE"/>
    <property type="match status" value="1"/>
</dbReference>
<feature type="domain" description="Reverse transcriptase/retrotransposon-derived protein RNase H-like" evidence="2">
    <location>
        <begin position="103"/>
        <end position="197"/>
    </location>
</feature>
<dbReference type="FunFam" id="3.10.20.370:FF:000001">
    <property type="entry name" value="Retrovirus-related Pol polyprotein from transposon 17.6-like protein"/>
    <property type="match status" value="1"/>
</dbReference>
<dbReference type="Pfam" id="PF17919">
    <property type="entry name" value="RT_RNaseH_2"/>
    <property type="match status" value="1"/>
</dbReference>
<organism evidence="3 4">
    <name type="scientific">Spirodela intermedia</name>
    <name type="common">Intermediate duckweed</name>
    <dbReference type="NCBI Taxonomy" id="51605"/>
    <lineage>
        <taxon>Eukaryota</taxon>
        <taxon>Viridiplantae</taxon>
        <taxon>Streptophyta</taxon>
        <taxon>Embryophyta</taxon>
        <taxon>Tracheophyta</taxon>
        <taxon>Spermatophyta</taxon>
        <taxon>Magnoliopsida</taxon>
        <taxon>Liliopsida</taxon>
        <taxon>Araceae</taxon>
        <taxon>Lemnoideae</taxon>
        <taxon>Spirodela</taxon>
    </lineage>
</organism>
<dbReference type="InterPro" id="IPR043128">
    <property type="entry name" value="Rev_trsase/Diguanyl_cyclase"/>
</dbReference>
<dbReference type="SUPFAM" id="SSF56672">
    <property type="entry name" value="DNA/RNA polymerases"/>
    <property type="match status" value="1"/>
</dbReference>
<evidence type="ECO:0000313" key="4">
    <source>
        <dbReference type="Proteomes" id="UP000663760"/>
    </source>
</evidence>
<dbReference type="PANTHER" id="PTHR37984">
    <property type="entry name" value="PROTEIN CBG26694"/>
    <property type="match status" value="1"/>
</dbReference>
<evidence type="ECO:0000313" key="3">
    <source>
        <dbReference type="EMBL" id="CAA7390895.1"/>
    </source>
</evidence>
<dbReference type="GO" id="GO:0003824">
    <property type="term" value="F:catalytic activity"/>
    <property type="evidence" value="ECO:0007669"/>
    <property type="project" value="UniProtKB-KW"/>
</dbReference>
<sequence length="197" mass="22975">MTKHLQHMRKVFSILSTNSHHINAKKCRFGESKLEYLDNWVSAERVEVVKEKISAMTNRPIPRNLKELRRFLGLTGYYRKCIANYASIAWPLTQLLRKYAFCWSGEAQVAFSTLKQAMTMAPVLALPNFSQEFIMETDASRSGVGAVLMQQRRPIAYFSQALPRRAQLKLAYERELMAIVLAVRKWRHYLMCQHFMI</sequence>
<evidence type="ECO:0000256" key="1">
    <source>
        <dbReference type="ARBA" id="ARBA00023268"/>
    </source>
</evidence>
<dbReference type="InterPro" id="IPR043502">
    <property type="entry name" value="DNA/RNA_pol_sf"/>
</dbReference>
<dbReference type="Proteomes" id="UP000663760">
    <property type="component" value="Chromosome 2"/>
</dbReference>
<dbReference type="FunFam" id="3.30.70.270:FF:000020">
    <property type="entry name" value="Transposon Tf2-6 polyprotein-like Protein"/>
    <property type="match status" value="1"/>
</dbReference>
<accession>A0A7I8K1R6</accession>
<dbReference type="Gene3D" id="3.10.20.370">
    <property type="match status" value="1"/>
</dbReference>
<dbReference type="InterPro" id="IPR050951">
    <property type="entry name" value="Retrovirus_Pol_polyprotein"/>
</dbReference>
<dbReference type="InterPro" id="IPR041577">
    <property type="entry name" value="RT_RNaseH_2"/>
</dbReference>
<dbReference type="EMBL" id="LR746265">
    <property type="protein sequence ID" value="CAA7390895.1"/>
    <property type="molecule type" value="Genomic_DNA"/>
</dbReference>
<reference evidence="3" key="1">
    <citation type="submission" date="2020-02" db="EMBL/GenBank/DDBJ databases">
        <authorList>
            <person name="Scholz U."/>
            <person name="Mascher M."/>
            <person name="Fiebig A."/>
        </authorList>
    </citation>
    <scope>NUCLEOTIDE SEQUENCE</scope>
</reference>